<evidence type="ECO:0000259" key="12">
    <source>
        <dbReference type="PROSITE" id="PS50109"/>
    </source>
</evidence>
<feature type="domain" description="Histidine kinase" evidence="12">
    <location>
        <begin position="87"/>
        <end position="294"/>
    </location>
</feature>
<dbReference type="SMART" id="SM00388">
    <property type="entry name" value="HisKA"/>
    <property type="match status" value="1"/>
</dbReference>
<dbReference type="Gene3D" id="1.10.287.130">
    <property type="match status" value="1"/>
</dbReference>
<evidence type="ECO:0000313" key="14">
    <source>
        <dbReference type="Proteomes" id="UP000674938"/>
    </source>
</evidence>
<evidence type="ECO:0000256" key="10">
    <source>
        <dbReference type="ARBA" id="ARBA00023136"/>
    </source>
</evidence>
<dbReference type="PANTHER" id="PTHR45528:SF8">
    <property type="entry name" value="HISTIDINE KINASE"/>
    <property type="match status" value="1"/>
</dbReference>
<dbReference type="InterPro" id="IPR036890">
    <property type="entry name" value="HATPase_C_sf"/>
</dbReference>
<comment type="caution">
    <text evidence="13">The sequence shown here is derived from an EMBL/GenBank/DDBJ whole genome shotgun (WGS) entry which is preliminary data.</text>
</comment>
<dbReference type="EMBL" id="JAEEGA010000017">
    <property type="protein sequence ID" value="MBP1043546.1"/>
    <property type="molecule type" value="Genomic_DNA"/>
</dbReference>
<evidence type="ECO:0000256" key="6">
    <source>
        <dbReference type="ARBA" id="ARBA00022692"/>
    </source>
</evidence>
<dbReference type="InterPro" id="IPR036097">
    <property type="entry name" value="HisK_dim/P_sf"/>
</dbReference>
<dbReference type="EC" id="2.7.13.3" evidence="3"/>
<dbReference type="CDD" id="cd00082">
    <property type="entry name" value="HisKA"/>
    <property type="match status" value="1"/>
</dbReference>
<accession>A0A940PCG7</accession>
<dbReference type="GO" id="GO:0005886">
    <property type="term" value="C:plasma membrane"/>
    <property type="evidence" value="ECO:0007669"/>
    <property type="project" value="TreeGrafter"/>
</dbReference>
<dbReference type="Pfam" id="PF02518">
    <property type="entry name" value="HATPase_c"/>
    <property type="match status" value="1"/>
</dbReference>
<evidence type="ECO:0000313" key="13">
    <source>
        <dbReference type="EMBL" id="MBP1043546.1"/>
    </source>
</evidence>
<dbReference type="RefSeq" id="WP_209531356.1">
    <property type="nucleotide sequence ID" value="NZ_JAEEGA010000017.1"/>
</dbReference>
<evidence type="ECO:0000256" key="7">
    <source>
        <dbReference type="ARBA" id="ARBA00022777"/>
    </source>
</evidence>
<evidence type="ECO:0000256" key="11">
    <source>
        <dbReference type="SAM" id="Coils"/>
    </source>
</evidence>
<dbReference type="PROSITE" id="PS50109">
    <property type="entry name" value="HIS_KIN"/>
    <property type="match status" value="1"/>
</dbReference>
<evidence type="ECO:0000256" key="1">
    <source>
        <dbReference type="ARBA" id="ARBA00000085"/>
    </source>
</evidence>
<keyword evidence="4" id="KW-0597">Phosphoprotein</keyword>
<dbReference type="InterPro" id="IPR003594">
    <property type="entry name" value="HATPase_dom"/>
</dbReference>
<comment type="subcellular location">
    <subcellularLocation>
        <location evidence="2">Membrane</location>
        <topology evidence="2">Multi-pass membrane protein</topology>
    </subcellularLocation>
</comment>
<keyword evidence="9" id="KW-0902">Two-component regulatory system</keyword>
<reference evidence="13" key="1">
    <citation type="submission" date="2020-12" db="EMBL/GenBank/DDBJ databases">
        <title>Vagococcus allomyrinae sp. nov. and Enterococcus lavae sp. nov., isolated from the larvae of Allomyrina dichotoma.</title>
        <authorList>
            <person name="Lee S.D."/>
        </authorList>
    </citation>
    <scope>NUCLEOTIDE SEQUENCE</scope>
    <source>
        <strain evidence="13">BWB3-3</strain>
    </source>
</reference>
<dbReference type="Gene3D" id="3.30.565.10">
    <property type="entry name" value="Histidine kinase-like ATPase, C-terminal domain"/>
    <property type="match status" value="1"/>
</dbReference>
<organism evidence="13 14">
    <name type="scientific">Vagococcus allomyrinae</name>
    <dbReference type="NCBI Taxonomy" id="2794353"/>
    <lineage>
        <taxon>Bacteria</taxon>
        <taxon>Bacillati</taxon>
        <taxon>Bacillota</taxon>
        <taxon>Bacilli</taxon>
        <taxon>Lactobacillales</taxon>
        <taxon>Enterococcaceae</taxon>
        <taxon>Vagococcus</taxon>
    </lineage>
</organism>
<evidence type="ECO:0000256" key="2">
    <source>
        <dbReference type="ARBA" id="ARBA00004141"/>
    </source>
</evidence>
<evidence type="ECO:0000256" key="8">
    <source>
        <dbReference type="ARBA" id="ARBA00022989"/>
    </source>
</evidence>
<keyword evidence="5" id="KW-0808">Transferase</keyword>
<sequence>MMIAISLIFTIILLCRYLLLRQDAQHLETQLKKINHHSQTNQLLTNPHHFRELSGLIQQINQEISVKNLAIEELEERERQIKEQFTNISHDLRTPLAAMLGYLTLLEEEEEQSQQDYYRQLIQQKARQLQQLIDTYYDFSRIASFDLPLVMTTVEINSMLTQLLATYYTQFKEQEIRPTITLSDGPWLILADEQALQRVFTNLIQNCLKYGYGEFILSRPNEQQLSLQNKLREPSTLNINQVFQRLYTSDGTRNQRSTGLGLTVTKQLLEQMGHSISASLEKDLFTITITWHQT</sequence>
<name>A0A940PCG7_9ENTE</name>
<comment type="catalytic activity">
    <reaction evidence="1">
        <text>ATP + protein L-histidine = ADP + protein N-phospho-L-histidine.</text>
        <dbReference type="EC" id="2.7.13.3"/>
    </reaction>
</comment>
<protein>
    <recommendedName>
        <fullName evidence="3">histidine kinase</fullName>
        <ecNumber evidence="3">2.7.13.3</ecNumber>
    </recommendedName>
</protein>
<dbReference type="Pfam" id="PF00512">
    <property type="entry name" value="HisKA"/>
    <property type="match status" value="1"/>
</dbReference>
<keyword evidence="14" id="KW-1185">Reference proteome</keyword>
<dbReference type="InterPro" id="IPR005467">
    <property type="entry name" value="His_kinase_dom"/>
</dbReference>
<dbReference type="Proteomes" id="UP000674938">
    <property type="component" value="Unassembled WGS sequence"/>
</dbReference>
<evidence type="ECO:0000256" key="5">
    <source>
        <dbReference type="ARBA" id="ARBA00022679"/>
    </source>
</evidence>
<proteinExistence type="predicted"/>
<evidence type="ECO:0000256" key="3">
    <source>
        <dbReference type="ARBA" id="ARBA00012438"/>
    </source>
</evidence>
<keyword evidence="6" id="KW-0812">Transmembrane</keyword>
<keyword evidence="7 13" id="KW-0418">Kinase</keyword>
<evidence type="ECO:0000256" key="9">
    <source>
        <dbReference type="ARBA" id="ARBA00023012"/>
    </source>
</evidence>
<dbReference type="PANTHER" id="PTHR45528">
    <property type="entry name" value="SENSOR HISTIDINE KINASE CPXA"/>
    <property type="match status" value="1"/>
</dbReference>
<dbReference type="InterPro" id="IPR050398">
    <property type="entry name" value="HssS/ArlS-like"/>
</dbReference>
<dbReference type="AlphaFoldDB" id="A0A940PCG7"/>
<dbReference type="GO" id="GO:0000155">
    <property type="term" value="F:phosphorelay sensor kinase activity"/>
    <property type="evidence" value="ECO:0007669"/>
    <property type="project" value="InterPro"/>
</dbReference>
<keyword evidence="8" id="KW-1133">Transmembrane helix</keyword>
<keyword evidence="11" id="KW-0175">Coiled coil</keyword>
<dbReference type="SUPFAM" id="SSF47384">
    <property type="entry name" value="Homodimeric domain of signal transducing histidine kinase"/>
    <property type="match status" value="1"/>
</dbReference>
<gene>
    <name evidence="13" type="ORF">I6N95_21195</name>
</gene>
<feature type="coiled-coil region" evidence="11">
    <location>
        <begin position="57"/>
        <end position="91"/>
    </location>
</feature>
<dbReference type="SUPFAM" id="SSF55874">
    <property type="entry name" value="ATPase domain of HSP90 chaperone/DNA topoisomerase II/histidine kinase"/>
    <property type="match status" value="1"/>
</dbReference>
<dbReference type="SMART" id="SM00387">
    <property type="entry name" value="HATPase_c"/>
    <property type="match status" value="1"/>
</dbReference>
<dbReference type="InterPro" id="IPR003661">
    <property type="entry name" value="HisK_dim/P_dom"/>
</dbReference>
<keyword evidence="10" id="KW-0472">Membrane</keyword>
<evidence type="ECO:0000256" key="4">
    <source>
        <dbReference type="ARBA" id="ARBA00022553"/>
    </source>
</evidence>